<evidence type="ECO:0000259" key="3">
    <source>
        <dbReference type="Pfam" id="PF13649"/>
    </source>
</evidence>
<evidence type="ECO:0000256" key="1">
    <source>
        <dbReference type="ARBA" id="ARBA00022603"/>
    </source>
</evidence>
<organism evidence="4 5">
    <name type="scientific">Marinococcus halophilus</name>
    <dbReference type="NCBI Taxonomy" id="1371"/>
    <lineage>
        <taxon>Bacteria</taxon>
        <taxon>Bacillati</taxon>
        <taxon>Bacillota</taxon>
        <taxon>Bacilli</taxon>
        <taxon>Bacillales</taxon>
        <taxon>Bacillaceae</taxon>
        <taxon>Marinococcus</taxon>
    </lineage>
</organism>
<dbReference type="InterPro" id="IPR029063">
    <property type="entry name" value="SAM-dependent_MTases_sf"/>
</dbReference>
<dbReference type="AlphaFoldDB" id="A0A510Y5X5"/>
<comment type="caution">
    <text evidence="4">The sequence shown here is derived from an EMBL/GenBank/DDBJ whole genome shotgun (WGS) entry which is preliminary data.</text>
</comment>
<dbReference type="EMBL" id="BJUN01000008">
    <property type="protein sequence ID" value="GEK58769.1"/>
    <property type="molecule type" value="Genomic_DNA"/>
</dbReference>
<dbReference type="PANTHER" id="PTHR43861">
    <property type="entry name" value="TRANS-ACONITATE 2-METHYLTRANSFERASE-RELATED"/>
    <property type="match status" value="1"/>
</dbReference>
<dbReference type="STRING" id="1371.GCA_900166605_03207"/>
<gene>
    <name evidence="4" type="ORF">MHA01_16740</name>
</gene>
<dbReference type="InterPro" id="IPR041698">
    <property type="entry name" value="Methyltransf_25"/>
</dbReference>
<dbReference type="Gene3D" id="2.20.25.110">
    <property type="entry name" value="S-adenosyl-L-methionine-dependent methyltransferases"/>
    <property type="match status" value="1"/>
</dbReference>
<evidence type="ECO:0000313" key="5">
    <source>
        <dbReference type="Proteomes" id="UP000321051"/>
    </source>
</evidence>
<sequence>MDDSMYNGFAEVYDRLMADAPYQAWKDAVIQETPGKSVKMLELGCGTGEIMKHLYGEGFRVDGMDLSADMLAVAAQKWGLSDEKPVLFHQDMRVLEAPDTYQLIYCFCDSLNYLTAPEDVKNTFAGVYSHLEAEGVFMFDVHSIHYIEDILAEVSFADNDEEISFIWDVYPSEQNWEVEHELTIFSKNIDGTYNRYDEDHVQRTFAINEYKEWLEEAGFSNIRITADFTADFPNEQSERIFFVAKKQTNGVK</sequence>
<dbReference type="RefSeq" id="WP_233133216.1">
    <property type="nucleotide sequence ID" value="NZ_BJUN01000008.1"/>
</dbReference>
<keyword evidence="1 4" id="KW-0489">Methyltransferase</keyword>
<dbReference type="Gene3D" id="3.40.50.150">
    <property type="entry name" value="Vaccinia Virus protein VP39"/>
    <property type="match status" value="1"/>
</dbReference>
<dbReference type="GO" id="GO:0008168">
    <property type="term" value="F:methyltransferase activity"/>
    <property type="evidence" value="ECO:0007669"/>
    <property type="project" value="UniProtKB-KW"/>
</dbReference>
<protein>
    <submittedName>
        <fullName evidence="4">Methyltransferase</fullName>
    </submittedName>
</protein>
<dbReference type="PANTHER" id="PTHR43861:SF1">
    <property type="entry name" value="TRANS-ACONITATE 2-METHYLTRANSFERASE"/>
    <property type="match status" value="1"/>
</dbReference>
<keyword evidence="5" id="KW-1185">Reference proteome</keyword>
<dbReference type="SUPFAM" id="SSF53335">
    <property type="entry name" value="S-adenosyl-L-methionine-dependent methyltransferases"/>
    <property type="match status" value="1"/>
</dbReference>
<reference evidence="4 5" key="1">
    <citation type="submission" date="2019-07" db="EMBL/GenBank/DDBJ databases">
        <title>Whole genome shotgun sequence of Marinococcus halophilus NBRC 102359.</title>
        <authorList>
            <person name="Hosoyama A."/>
            <person name="Uohara A."/>
            <person name="Ohji S."/>
            <person name="Ichikawa N."/>
        </authorList>
    </citation>
    <scope>NUCLEOTIDE SEQUENCE [LARGE SCALE GENOMIC DNA]</scope>
    <source>
        <strain evidence="4 5">NBRC 102359</strain>
    </source>
</reference>
<name>A0A510Y5X5_MARHA</name>
<keyword evidence="2 4" id="KW-0808">Transferase</keyword>
<dbReference type="Proteomes" id="UP000321051">
    <property type="component" value="Unassembled WGS sequence"/>
</dbReference>
<evidence type="ECO:0000313" key="4">
    <source>
        <dbReference type="EMBL" id="GEK58769.1"/>
    </source>
</evidence>
<evidence type="ECO:0000256" key="2">
    <source>
        <dbReference type="ARBA" id="ARBA00022679"/>
    </source>
</evidence>
<dbReference type="Pfam" id="PF13649">
    <property type="entry name" value="Methyltransf_25"/>
    <property type="match status" value="1"/>
</dbReference>
<proteinExistence type="predicted"/>
<dbReference type="GO" id="GO:0032259">
    <property type="term" value="P:methylation"/>
    <property type="evidence" value="ECO:0007669"/>
    <property type="project" value="UniProtKB-KW"/>
</dbReference>
<dbReference type="CDD" id="cd02440">
    <property type="entry name" value="AdoMet_MTases"/>
    <property type="match status" value="1"/>
</dbReference>
<feature type="domain" description="Methyltransferase" evidence="3">
    <location>
        <begin position="41"/>
        <end position="135"/>
    </location>
</feature>
<accession>A0A510Y5X5</accession>